<evidence type="ECO:0000259" key="4">
    <source>
        <dbReference type="PROSITE" id="PS51669"/>
    </source>
</evidence>
<dbReference type="PROSITE" id="PS51669">
    <property type="entry name" value="4FE4S_MOW_BIS_MGD"/>
    <property type="match status" value="1"/>
</dbReference>
<reference evidence="5" key="1">
    <citation type="journal article" date="2021" name="Ecol Indic">
        <title>Morphological and molecular identification reveals that waters from an isolated oasis in Tamanrasset (extreme South of Algerian Sahara) are colonized by opportunistic and pollution-tolerant diatom species.</title>
        <authorList>
            <person name="Gastineau R."/>
            <person name="Hamedi C."/>
            <person name="Baba Hamed M.B."/>
            <person name="Abi-Ayad S.-M.E.-A."/>
            <person name="Bak M."/>
            <person name="Lemieux C."/>
            <person name="Turmel M."/>
            <person name="Dobosz S."/>
            <person name="Wrobel R.J."/>
            <person name="Kierzek A."/>
            <person name="Lange-Bertalot H."/>
            <person name="Witkowski A."/>
        </authorList>
    </citation>
    <scope>NUCLEOTIDE SEQUENCE</scope>
    <source>
        <strain evidence="5">SZCZR1826</strain>
    </source>
</reference>
<evidence type="ECO:0000313" key="5">
    <source>
        <dbReference type="EMBL" id="QWM93662.1"/>
    </source>
</evidence>
<organism evidence="5">
    <name type="scientific">Navicula veneta</name>
    <dbReference type="NCBI Taxonomy" id="138539"/>
    <lineage>
        <taxon>Eukaryota</taxon>
        <taxon>Sar</taxon>
        <taxon>Stramenopiles</taxon>
        <taxon>Ochrophyta</taxon>
        <taxon>Bacillariophyta</taxon>
        <taxon>Bacillariophyceae</taxon>
        <taxon>Bacillariophycidae</taxon>
        <taxon>Naviculales</taxon>
        <taxon>Naviculaceae</taxon>
        <taxon>Navicula</taxon>
    </lineage>
</organism>
<dbReference type="GO" id="GO:0051536">
    <property type="term" value="F:iron-sulfur cluster binding"/>
    <property type="evidence" value="ECO:0007669"/>
    <property type="project" value="UniProtKB-KW"/>
</dbReference>
<dbReference type="GO" id="GO:0046872">
    <property type="term" value="F:metal ion binding"/>
    <property type="evidence" value="ECO:0007669"/>
    <property type="project" value="UniProtKB-KW"/>
</dbReference>
<keyword evidence="3" id="KW-0411">Iron-sulfur</keyword>
<dbReference type="EMBL" id="MT383644">
    <property type="protein sequence ID" value="QWM93662.1"/>
    <property type="molecule type" value="Genomic_DNA"/>
</dbReference>
<protein>
    <submittedName>
        <fullName evidence="5">NADH dehydrogenase subunit 11b</fullName>
    </submittedName>
</protein>
<keyword evidence="1" id="KW-0479">Metal-binding</keyword>
<proteinExistence type="predicted"/>
<dbReference type="Pfam" id="PF00384">
    <property type="entry name" value="Molybdopterin"/>
    <property type="match status" value="1"/>
</dbReference>
<keyword evidence="2" id="KW-0408">Iron</keyword>
<sequence>MGALTLKNFPFVLRSWNVRSYDSIDPTDSFGQETKVYIQKNQVIKIEPQFSNNTLSPWLTDKGRQFFDSIFGKSSEKKNTQLKSLPLKTSKQWETLFNNVNKTFYVFDICNFKNAQRSFFIIVFENVNVEILNFLSLISQINSFIKIRRAENVKINADLETNFQINSATSISKLSASSLCLLVGINPRYEGSYLNLKLRQRFFKGNFKFLSIGPLLDLTFPVSFLGSNMSVLKTITEGNQIFCQDIVKASNPIIITNTETFKHKNSQEFLNHANIINKIWNGYNVLNSSLYETGVHCLGKFFSLTLKDLVSFSSFYMINVNLNNVANLKKVTESRLINYNSSTKLYNEKLLMNQSFNTSSFNSSNFLNFKKYLYLPNNIFFENQESFVNAEGFIKKTSKLITRKNVKNDWQLLRKFVKTFHLSNVNLSDLKNNSIIFYNNKTLLNFKNFISFQYNATQTLTNLNFYLNFKNEKFIIYKKFDVFKACSIKLFDLKLKYWLDDFYTGGKDTLCQDSLILTRCSIINKNQFTNFF</sequence>
<evidence type="ECO:0000256" key="3">
    <source>
        <dbReference type="ARBA" id="ARBA00023014"/>
    </source>
</evidence>
<name>A0A8F0WGJ9_9STRA</name>
<dbReference type="RefSeq" id="YP_010134172.1">
    <property type="nucleotide sequence ID" value="NC_056793.1"/>
</dbReference>
<dbReference type="InterPro" id="IPR006656">
    <property type="entry name" value="Mopterin_OxRdtase"/>
</dbReference>
<geneLocation type="mitochondrion" evidence="5"/>
<gene>
    <name evidence="5" type="primary">nad11b</name>
</gene>
<dbReference type="InterPro" id="IPR006963">
    <property type="entry name" value="Mopterin_OxRdtase_4Fe-4S_dom"/>
</dbReference>
<feature type="domain" description="4Fe-4S Mo/W bis-MGD-type" evidence="4">
    <location>
        <begin position="18"/>
        <end position="74"/>
    </location>
</feature>
<dbReference type="GeneID" id="67123929"/>
<dbReference type="GO" id="GO:0016491">
    <property type="term" value="F:oxidoreductase activity"/>
    <property type="evidence" value="ECO:0007669"/>
    <property type="project" value="InterPro"/>
</dbReference>
<dbReference type="AlphaFoldDB" id="A0A8F0WGJ9"/>
<accession>A0A8F0WGJ9</accession>
<keyword evidence="5" id="KW-0496">Mitochondrion</keyword>
<dbReference type="SUPFAM" id="SSF53706">
    <property type="entry name" value="Formate dehydrogenase/DMSO reductase, domains 1-3"/>
    <property type="match status" value="1"/>
</dbReference>
<evidence type="ECO:0000256" key="2">
    <source>
        <dbReference type="ARBA" id="ARBA00023004"/>
    </source>
</evidence>
<evidence type="ECO:0000256" key="1">
    <source>
        <dbReference type="ARBA" id="ARBA00022723"/>
    </source>
</evidence>